<dbReference type="PANTHER" id="PTHR24248:SF129">
    <property type="entry name" value="G-PROTEIN COUPLED RECEPTORS FAMILY 1 PROFILE DOMAIN-CONTAINING PROTEIN"/>
    <property type="match status" value="1"/>
</dbReference>
<keyword evidence="4 10" id="KW-1133">Transmembrane helix</keyword>
<evidence type="ECO:0000256" key="2">
    <source>
        <dbReference type="ARBA" id="ARBA00022475"/>
    </source>
</evidence>
<evidence type="ECO:0000256" key="1">
    <source>
        <dbReference type="ARBA" id="ARBA00004651"/>
    </source>
</evidence>
<feature type="region of interest" description="Disordered" evidence="9">
    <location>
        <begin position="515"/>
        <end position="555"/>
    </location>
</feature>
<evidence type="ECO:0000256" key="10">
    <source>
        <dbReference type="SAM" id="Phobius"/>
    </source>
</evidence>
<accession>A0A8S3YIX4</accession>
<dbReference type="InterPro" id="IPR000276">
    <property type="entry name" value="GPCR_Rhodpsn"/>
</dbReference>
<evidence type="ECO:0000259" key="11">
    <source>
        <dbReference type="PROSITE" id="PS50262"/>
    </source>
</evidence>
<sequence>MIDQEHYIDYTTSSLFSLSNTTDETCSTVGTKSATVAEEETRSVVERALWSILLIIIILASIVGNMLVLACVYLHHRLREENSSIFIVNLSVADMISAAVVMISSLHALVSDQWLMGPAWCDIVYRYIAVRHALHYHARVTKLRIYVLLGYAWCLGLCFGLVPILYHWIRFDYWEAVCAIEWHEDRQHVLLFVTVGFSLCFVLPSVILIIAYSKVMKIALAHNKVHQQNAEIQASAATRKELAAIFVLQTATEGHRRNKHSSDNSSLQNENIAELTEELNIVSFSPTLASGNEEARPNVLYQPTDTYISTENESPNVQWNGQLKHPDGASPCETDTYHHLVTCSWQSDVATSMQPARSKCESIQPLHHCNSLDILVEQRSVIQATQFKSDLFNKLYVNENIDNSEKEILTNGKDLCSQRTASITLPDKISTDNDGDEEILSLRTDNACSSHSQQTSSNEVCKNIIATALSTTPFKDQTLHTNKGTLDRHNGSNTQLIKQTVERQIQATIEQTKQTAEIQKQLPSEKPHAENSTSVSLCRGPDRRRLNSTEDNNHNLTRRLSRSAKNITSISAKKNQVASNKAVKSLLLVMIAYFICMTPFCVTKLCKVVFINDVLPDYINLVASIFQYCSSAINPLIYGIFRKDFQRAFALLAKRFLGKFGATNAKASDAQSTVY</sequence>
<evidence type="ECO:0000256" key="4">
    <source>
        <dbReference type="ARBA" id="ARBA00022989"/>
    </source>
</evidence>
<evidence type="ECO:0000256" key="7">
    <source>
        <dbReference type="ARBA" id="ARBA00023170"/>
    </source>
</evidence>
<keyword evidence="2" id="KW-1003">Cell membrane</keyword>
<evidence type="ECO:0000256" key="9">
    <source>
        <dbReference type="SAM" id="MobiDB-lite"/>
    </source>
</evidence>
<dbReference type="Gene3D" id="1.20.1070.10">
    <property type="entry name" value="Rhodopsin 7-helix transmembrane proteins"/>
    <property type="match status" value="2"/>
</dbReference>
<comment type="caution">
    <text evidence="12">The sequence shown here is derived from an EMBL/GenBank/DDBJ whole genome shotgun (WGS) entry which is preliminary data.</text>
</comment>
<dbReference type="OrthoDB" id="6159456at2759"/>
<feature type="transmembrane region" description="Helical" evidence="10">
    <location>
        <begin position="618"/>
        <end position="641"/>
    </location>
</feature>
<dbReference type="Proteomes" id="UP000678393">
    <property type="component" value="Unassembled WGS sequence"/>
</dbReference>
<feature type="transmembrane region" description="Helical" evidence="10">
    <location>
        <begin position="146"/>
        <end position="169"/>
    </location>
</feature>
<protein>
    <recommendedName>
        <fullName evidence="11">G-protein coupled receptors family 1 profile domain-containing protein</fullName>
    </recommendedName>
</protein>
<dbReference type="EMBL" id="CAJHNH020000120">
    <property type="protein sequence ID" value="CAG5115465.1"/>
    <property type="molecule type" value="Genomic_DNA"/>
</dbReference>
<feature type="transmembrane region" description="Helical" evidence="10">
    <location>
        <begin position="86"/>
        <end position="109"/>
    </location>
</feature>
<feature type="compositionally biased region" description="Basic and acidic residues" evidence="9">
    <location>
        <begin position="540"/>
        <end position="553"/>
    </location>
</feature>
<gene>
    <name evidence="12" type="ORF">CUNI_LOCUS1023</name>
</gene>
<keyword evidence="7" id="KW-0675">Receptor</keyword>
<evidence type="ECO:0000256" key="5">
    <source>
        <dbReference type="ARBA" id="ARBA00023040"/>
    </source>
</evidence>
<comment type="subcellular location">
    <subcellularLocation>
        <location evidence="1">Cell membrane</location>
        <topology evidence="1">Multi-pass membrane protein</topology>
    </subcellularLocation>
</comment>
<feature type="domain" description="G-protein coupled receptors family 1 profile" evidence="11">
    <location>
        <begin position="64"/>
        <end position="638"/>
    </location>
</feature>
<evidence type="ECO:0000256" key="6">
    <source>
        <dbReference type="ARBA" id="ARBA00023136"/>
    </source>
</evidence>
<dbReference type="PROSITE" id="PS50262">
    <property type="entry name" value="G_PROTEIN_RECEP_F1_2"/>
    <property type="match status" value="1"/>
</dbReference>
<dbReference type="PANTHER" id="PTHR24248">
    <property type="entry name" value="ADRENERGIC RECEPTOR-RELATED G-PROTEIN COUPLED RECEPTOR"/>
    <property type="match status" value="1"/>
</dbReference>
<evidence type="ECO:0000313" key="13">
    <source>
        <dbReference type="Proteomes" id="UP000678393"/>
    </source>
</evidence>
<keyword evidence="5" id="KW-0297">G-protein coupled receptor</keyword>
<keyword evidence="13" id="KW-1185">Reference proteome</keyword>
<dbReference type="GO" id="GO:0005886">
    <property type="term" value="C:plasma membrane"/>
    <property type="evidence" value="ECO:0007669"/>
    <property type="project" value="UniProtKB-SubCell"/>
</dbReference>
<dbReference type="AlphaFoldDB" id="A0A8S3YIX4"/>
<dbReference type="SUPFAM" id="SSF81321">
    <property type="entry name" value="Family A G protein-coupled receptor-like"/>
    <property type="match status" value="1"/>
</dbReference>
<dbReference type="PRINTS" id="PR00237">
    <property type="entry name" value="GPCRRHODOPSN"/>
</dbReference>
<dbReference type="Pfam" id="PF00001">
    <property type="entry name" value="7tm_1"/>
    <property type="match status" value="2"/>
</dbReference>
<keyword evidence="6 10" id="KW-0472">Membrane</keyword>
<dbReference type="CDD" id="cd00637">
    <property type="entry name" value="7tm_classA_rhodopsin-like"/>
    <property type="match status" value="1"/>
</dbReference>
<feature type="transmembrane region" description="Helical" evidence="10">
    <location>
        <begin position="189"/>
        <end position="212"/>
    </location>
</feature>
<evidence type="ECO:0000256" key="3">
    <source>
        <dbReference type="ARBA" id="ARBA00022692"/>
    </source>
</evidence>
<keyword evidence="8" id="KW-0807">Transducer</keyword>
<dbReference type="InterPro" id="IPR017452">
    <property type="entry name" value="GPCR_Rhodpsn_7TM"/>
</dbReference>
<reference evidence="12" key="1">
    <citation type="submission" date="2021-04" db="EMBL/GenBank/DDBJ databases">
        <authorList>
            <consortium name="Molecular Ecology Group"/>
        </authorList>
    </citation>
    <scope>NUCLEOTIDE SEQUENCE</scope>
</reference>
<proteinExistence type="predicted"/>
<evidence type="ECO:0000256" key="8">
    <source>
        <dbReference type="ARBA" id="ARBA00023224"/>
    </source>
</evidence>
<feature type="transmembrane region" description="Helical" evidence="10">
    <location>
        <begin position="586"/>
        <end position="612"/>
    </location>
</feature>
<dbReference type="GO" id="GO:0004930">
    <property type="term" value="F:G protein-coupled receptor activity"/>
    <property type="evidence" value="ECO:0007669"/>
    <property type="project" value="UniProtKB-KW"/>
</dbReference>
<organism evidence="12 13">
    <name type="scientific">Candidula unifasciata</name>
    <dbReference type="NCBI Taxonomy" id="100452"/>
    <lineage>
        <taxon>Eukaryota</taxon>
        <taxon>Metazoa</taxon>
        <taxon>Spiralia</taxon>
        <taxon>Lophotrochozoa</taxon>
        <taxon>Mollusca</taxon>
        <taxon>Gastropoda</taxon>
        <taxon>Heterobranchia</taxon>
        <taxon>Euthyneura</taxon>
        <taxon>Panpulmonata</taxon>
        <taxon>Eupulmonata</taxon>
        <taxon>Stylommatophora</taxon>
        <taxon>Helicina</taxon>
        <taxon>Helicoidea</taxon>
        <taxon>Geomitridae</taxon>
        <taxon>Candidula</taxon>
    </lineage>
</organism>
<evidence type="ECO:0000313" key="12">
    <source>
        <dbReference type="EMBL" id="CAG5115465.1"/>
    </source>
</evidence>
<keyword evidence="3 10" id="KW-0812">Transmembrane</keyword>
<feature type="transmembrane region" description="Helical" evidence="10">
    <location>
        <begin position="48"/>
        <end position="74"/>
    </location>
</feature>
<name>A0A8S3YIX4_9EUPU</name>